<keyword evidence="3" id="KW-1185">Reference proteome</keyword>
<feature type="compositionally biased region" description="Basic and acidic residues" evidence="1">
    <location>
        <begin position="1"/>
        <end position="10"/>
    </location>
</feature>
<organism evidence="2 3">
    <name type="scientific">Hibiscus sabdariffa</name>
    <name type="common">roselle</name>
    <dbReference type="NCBI Taxonomy" id="183260"/>
    <lineage>
        <taxon>Eukaryota</taxon>
        <taxon>Viridiplantae</taxon>
        <taxon>Streptophyta</taxon>
        <taxon>Embryophyta</taxon>
        <taxon>Tracheophyta</taxon>
        <taxon>Spermatophyta</taxon>
        <taxon>Magnoliopsida</taxon>
        <taxon>eudicotyledons</taxon>
        <taxon>Gunneridae</taxon>
        <taxon>Pentapetalae</taxon>
        <taxon>rosids</taxon>
        <taxon>malvids</taxon>
        <taxon>Malvales</taxon>
        <taxon>Malvaceae</taxon>
        <taxon>Malvoideae</taxon>
        <taxon>Hibiscus</taxon>
    </lineage>
</organism>
<feature type="region of interest" description="Disordered" evidence="1">
    <location>
        <begin position="1"/>
        <end position="20"/>
    </location>
</feature>
<evidence type="ECO:0000313" key="3">
    <source>
        <dbReference type="Proteomes" id="UP001396334"/>
    </source>
</evidence>
<evidence type="ECO:0000313" key="2">
    <source>
        <dbReference type="EMBL" id="KAK9011585.1"/>
    </source>
</evidence>
<evidence type="ECO:0000256" key="1">
    <source>
        <dbReference type="SAM" id="MobiDB-lite"/>
    </source>
</evidence>
<reference evidence="2 3" key="1">
    <citation type="journal article" date="2024" name="G3 (Bethesda)">
        <title>Genome assembly of Hibiscus sabdariffa L. provides insights into metabolisms of medicinal natural products.</title>
        <authorList>
            <person name="Kim T."/>
        </authorList>
    </citation>
    <scope>NUCLEOTIDE SEQUENCE [LARGE SCALE GENOMIC DNA]</scope>
    <source>
        <strain evidence="2">TK-2024</strain>
        <tissue evidence="2">Old leaves</tissue>
    </source>
</reference>
<gene>
    <name evidence="2" type="ORF">V6N11_044432</name>
</gene>
<dbReference type="EMBL" id="JBBPBN010000023">
    <property type="protein sequence ID" value="KAK9011585.1"/>
    <property type="molecule type" value="Genomic_DNA"/>
</dbReference>
<proteinExistence type="predicted"/>
<comment type="caution">
    <text evidence="2">The sequence shown here is derived from an EMBL/GenBank/DDBJ whole genome shotgun (WGS) entry which is preliminary data.</text>
</comment>
<accession>A0ABR2RFF5</accession>
<protein>
    <submittedName>
        <fullName evidence="2">Uncharacterized protein</fullName>
    </submittedName>
</protein>
<dbReference type="Proteomes" id="UP001396334">
    <property type="component" value="Unassembled WGS sequence"/>
</dbReference>
<name>A0ABR2RFF5_9ROSI</name>
<sequence>MKIRKGRLETRGGFGLKTRKGRPEYTELGIPQGTLSKICASQNGSHIYKHHHLKRSLPNKGRNRGKLRCLDLMMLKFLISGKPNILFEICFLCLPLH</sequence>